<dbReference type="PANTHER" id="PTHR43280:SF2">
    <property type="entry name" value="HTH-TYPE TRANSCRIPTIONAL REGULATOR EXSA"/>
    <property type="match status" value="1"/>
</dbReference>
<proteinExistence type="predicted"/>
<dbReference type="KEGG" id="paun:MJA45_09870"/>
<dbReference type="InterPro" id="IPR009057">
    <property type="entry name" value="Homeodomain-like_sf"/>
</dbReference>
<evidence type="ECO:0000256" key="3">
    <source>
        <dbReference type="ARBA" id="ARBA00023163"/>
    </source>
</evidence>
<dbReference type="Pfam" id="PF12833">
    <property type="entry name" value="HTH_18"/>
    <property type="match status" value="1"/>
</dbReference>
<dbReference type="SUPFAM" id="SSF46689">
    <property type="entry name" value="Homeodomain-like"/>
    <property type="match status" value="2"/>
</dbReference>
<dbReference type="Gene3D" id="1.10.10.60">
    <property type="entry name" value="Homeodomain-like"/>
    <property type="match status" value="1"/>
</dbReference>
<dbReference type="PANTHER" id="PTHR43280">
    <property type="entry name" value="ARAC-FAMILY TRANSCRIPTIONAL REGULATOR"/>
    <property type="match status" value="1"/>
</dbReference>
<dbReference type="InterPro" id="IPR018060">
    <property type="entry name" value="HTH_AraC"/>
</dbReference>
<dbReference type="AlphaFoldDB" id="A0AA96LHF9"/>
<keyword evidence="3" id="KW-0804">Transcription</keyword>
<keyword evidence="2" id="KW-0238">DNA-binding</keyword>
<gene>
    <name evidence="6" type="ORF">MJA45_09870</name>
</gene>
<dbReference type="PROSITE" id="PS01124">
    <property type="entry name" value="HTH_ARAC_FAMILY_2"/>
    <property type="match status" value="1"/>
</dbReference>
<dbReference type="SUPFAM" id="SSF51215">
    <property type="entry name" value="Regulatory protein AraC"/>
    <property type="match status" value="1"/>
</dbReference>
<dbReference type="EMBL" id="CP130318">
    <property type="protein sequence ID" value="WNQ14199.1"/>
    <property type="molecule type" value="Genomic_DNA"/>
</dbReference>
<dbReference type="InterPro" id="IPR014710">
    <property type="entry name" value="RmlC-like_jellyroll"/>
</dbReference>
<feature type="region of interest" description="Disordered" evidence="4">
    <location>
        <begin position="254"/>
        <end position="275"/>
    </location>
</feature>
<dbReference type="Gene3D" id="2.60.120.10">
    <property type="entry name" value="Jelly Rolls"/>
    <property type="match status" value="1"/>
</dbReference>
<reference evidence="6 7" key="1">
    <citation type="submission" date="2022-02" db="EMBL/GenBank/DDBJ databases">
        <title>Paenibacillus sp. MBLB1776 Whole Genome Shotgun Sequencing.</title>
        <authorList>
            <person name="Hwang C.Y."/>
            <person name="Cho E.-S."/>
            <person name="Seo M.-J."/>
        </authorList>
    </citation>
    <scope>NUCLEOTIDE SEQUENCE [LARGE SCALE GENOMIC DNA]</scope>
    <source>
        <strain evidence="6 7">MBLB1776</strain>
    </source>
</reference>
<dbReference type="GO" id="GO:0043565">
    <property type="term" value="F:sequence-specific DNA binding"/>
    <property type="evidence" value="ECO:0007669"/>
    <property type="project" value="InterPro"/>
</dbReference>
<dbReference type="GO" id="GO:0003700">
    <property type="term" value="F:DNA-binding transcription factor activity"/>
    <property type="evidence" value="ECO:0007669"/>
    <property type="project" value="InterPro"/>
</dbReference>
<organism evidence="6 7">
    <name type="scientific">Paenibacillus aurantius</name>
    <dbReference type="NCBI Taxonomy" id="2918900"/>
    <lineage>
        <taxon>Bacteria</taxon>
        <taxon>Bacillati</taxon>
        <taxon>Bacillota</taxon>
        <taxon>Bacilli</taxon>
        <taxon>Bacillales</taxon>
        <taxon>Paenibacillaceae</taxon>
        <taxon>Paenibacillus</taxon>
    </lineage>
</organism>
<evidence type="ECO:0000256" key="1">
    <source>
        <dbReference type="ARBA" id="ARBA00023015"/>
    </source>
</evidence>
<sequence length="275" mass="31715">MKSVNFDDHIPHWHNRMKQVQSNVLILVTEGKVQYRWPTGSRMARQGDLVYIPAGTIREARNTEEGTHQKYTVLFTYSPDLFLPLLQVNEPVGIPTRRFSYYKDRMESLYRHTQESKEFYSVIQAGILLELLGTACRDWTAPRLPLSKEARVDKIEKHLLAHYRKTVRLEELASLIGRSPNYTLTLFKQAVGQSPLAYQHRLRMASAMDLLRSTPLSVTYIAEHLGYYDTSSFYKMFHKFTGLSPTAYAERERGLQDAQNVESSGAADPRQLSRL</sequence>
<protein>
    <submittedName>
        <fullName evidence="6">Helix-turn-helix domain-containing protein</fullName>
    </submittedName>
</protein>
<keyword evidence="7" id="KW-1185">Reference proteome</keyword>
<evidence type="ECO:0000256" key="4">
    <source>
        <dbReference type="SAM" id="MobiDB-lite"/>
    </source>
</evidence>
<name>A0AA96LHF9_9BACL</name>
<feature type="domain" description="HTH araC/xylS-type" evidence="5">
    <location>
        <begin position="153"/>
        <end position="251"/>
    </location>
</feature>
<dbReference type="CDD" id="cd02208">
    <property type="entry name" value="cupin_RmlC-like"/>
    <property type="match status" value="1"/>
</dbReference>
<dbReference type="RefSeq" id="WP_315607977.1">
    <property type="nucleotide sequence ID" value="NZ_CP130318.1"/>
</dbReference>
<dbReference type="InterPro" id="IPR037923">
    <property type="entry name" value="HTH-like"/>
</dbReference>
<evidence type="ECO:0000313" key="6">
    <source>
        <dbReference type="EMBL" id="WNQ14199.1"/>
    </source>
</evidence>
<dbReference type="Proteomes" id="UP001305702">
    <property type="component" value="Chromosome"/>
</dbReference>
<evidence type="ECO:0000256" key="2">
    <source>
        <dbReference type="ARBA" id="ARBA00023125"/>
    </source>
</evidence>
<accession>A0AA96LHF9</accession>
<evidence type="ECO:0000313" key="7">
    <source>
        <dbReference type="Proteomes" id="UP001305702"/>
    </source>
</evidence>
<evidence type="ECO:0000259" key="5">
    <source>
        <dbReference type="PROSITE" id="PS01124"/>
    </source>
</evidence>
<keyword evidence="1" id="KW-0805">Transcription regulation</keyword>
<dbReference type="SMART" id="SM00342">
    <property type="entry name" value="HTH_ARAC"/>
    <property type="match status" value="1"/>
</dbReference>